<dbReference type="EMBL" id="VEPZ02000917">
    <property type="protein sequence ID" value="KAE8711262.1"/>
    <property type="molecule type" value="Genomic_DNA"/>
</dbReference>
<comment type="caution">
    <text evidence="1">The sequence shown here is derived from an EMBL/GenBank/DDBJ whole genome shotgun (WGS) entry which is preliminary data.</text>
</comment>
<proteinExistence type="predicted"/>
<evidence type="ECO:0000313" key="2">
    <source>
        <dbReference type="Proteomes" id="UP000436088"/>
    </source>
</evidence>
<reference evidence="1" key="1">
    <citation type="submission" date="2019-09" db="EMBL/GenBank/DDBJ databases">
        <title>Draft genome information of white flower Hibiscus syriacus.</title>
        <authorList>
            <person name="Kim Y.-M."/>
        </authorList>
    </citation>
    <scope>NUCLEOTIDE SEQUENCE [LARGE SCALE GENOMIC DNA]</scope>
    <source>
        <strain evidence="1">YM2019G1</strain>
    </source>
</reference>
<protein>
    <submittedName>
        <fullName evidence="1">Uncharacterized protein</fullName>
    </submittedName>
</protein>
<dbReference type="Proteomes" id="UP000436088">
    <property type="component" value="Unassembled WGS sequence"/>
</dbReference>
<evidence type="ECO:0000313" key="1">
    <source>
        <dbReference type="EMBL" id="KAE8711262.1"/>
    </source>
</evidence>
<accession>A0A6A3B7L1</accession>
<keyword evidence="2" id="KW-1185">Reference proteome</keyword>
<organism evidence="1 2">
    <name type="scientific">Hibiscus syriacus</name>
    <name type="common">Rose of Sharon</name>
    <dbReference type="NCBI Taxonomy" id="106335"/>
    <lineage>
        <taxon>Eukaryota</taxon>
        <taxon>Viridiplantae</taxon>
        <taxon>Streptophyta</taxon>
        <taxon>Embryophyta</taxon>
        <taxon>Tracheophyta</taxon>
        <taxon>Spermatophyta</taxon>
        <taxon>Magnoliopsida</taxon>
        <taxon>eudicotyledons</taxon>
        <taxon>Gunneridae</taxon>
        <taxon>Pentapetalae</taxon>
        <taxon>rosids</taxon>
        <taxon>malvids</taxon>
        <taxon>Malvales</taxon>
        <taxon>Malvaceae</taxon>
        <taxon>Malvoideae</taxon>
        <taxon>Hibiscus</taxon>
    </lineage>
</organism>
<dbReference type="AlphaFoldDB" id="A0A6A3B7L1"/>
<name>A0A6A3B7L1_HIBSY</name>
<gene>
    <name evidence="1" type="ORF">F3Y22_tig00110299pilonHSYRG00063</name>
</gene>
<sequence>MDLLPKPEEGATPKVVEFLGADGRWEKSLDESLVSGIGSLGIPEATLPPPSSSSTFRADLRSCLGCGREEKREENLGGGTEGSLIVGGRVICWGKSTSEEVELASKDFIAVVPERTNSKRVYQIRGRWIV</sequence>